<accession>A0A831W0H3</accession>
<dbReference type="PANTHER" id="PTHR38035">
    <property type="entry name" value="UPF0070 PROTEIN YFGM"/>
    <property type="match status" value="1"/>
</dbReference>
<feature type="transmembrane region" description="Helical" evidence="9">
    <location>
        <begin position="21"/>
        <end position="42"/>
    </location>
</feature>
<keyword evidence="4 9" id="KW-1133">Transmembrane helix</keyword>
<dbReference type="GO" id="GO:0044877">
    <property type="term" value="F:protein-containing complex binding"/>
    <property type="evidence" value="ECO:0007669"/>
    <property type="project" value="InterPro"/>
</dbReference>
<dbReference type="InterPro" id="IPR011990">
    <property type="entry name" value="TPR-like_helical_dom_sf"/>
</dbReference>
<dbReference type="Gene3D" id="1.25.40.10">
    <property type="entry name" value="Tetratricopeptide repeat domain"/>
    <property type="match status" value="1"/>
</dbReference>
<evidence type="ECO:0000313" key="11">
    <source>
        <dbReference type="EMBL" id="HEA53430.1"/>
    </source>
</evidence>
<evidence type="ECO:0000256" key="7">
    <source>
        <dbReference type="ARBA" id="ARBA00024197"/>
    </source>
</evidence>
<sequence length="221" mass="24124">MAEMRTEEEQVEAIKNWWKRNGSALLIGIGAALAIVFGWQAWENHQEQQRAEAASQFATLLNAFTNQADETSGETVAFVAKTLREDYTDSAYAIYGNLILARQQLVEENDAEAAIDSLQWALEKAGDHKALALVVRNRLARAQFSAERHDDALATIENAGSEETTGAFAAIFSELRGDILLAQGNKEGARDAYLVARDQSQQGRIGILELKLSDLGVGEGA</sequence>
<evidence type="ECO:0000256" key="8">
    <source>
        <dbReference type="ARBA" id="ARBA00024235"/>
    </source>
</evidence>
<keyword evidence="6" id="KW-0143">Chaperone</keyword>
<dbReference type="InterPro" id="IPR018704">
    <property type="entry name" value="SecYEG/CpoB_TPR"/>
</dbReference>
<evidence type="ECO:0000256" key="9">
    <source>
        <dbReference type="SAM" id="Phobius"/>
    </source>
</evidence>
<dbReference type="PANTHER" id="PTHR38035:SF1">
    <property type="entry name" value="ANCILLARY SECYEG TRANSLOCON SUBUNIT"/>
    <property type="match status" value="1"/>
</dbReference>
<evidence type="ECO:0000256" key="3">
    <source>
        <dbReference type="ARBA" id="ARBA00022692"/>
    </source>
</evidence>
<comment type="similarity">
    <text evidence="7">Belongs to the YfgM family.</text>
</comment>
<dbReference type="AlphaFoldDB" id="A0A831W0H3"/>
<dbReference type="RefSeq" id="WP_304103702.1">
    <property type="nucleotide sequence ID" value="NZ_DRGY01000114.1"/>
</dbReference>
<evidence type="ECO:0000259" key="10">
    <source>
        <dbReference type="Pfam" id="PF09976"/>
    </source>
</evidence>
<proteinExistence type="inferred from homology"/>
<gene>
    <name evidence="11" type="ORF">ENI00_14170</name>
</gene>
<dbReference type="InterPro" id="IPR026039">
    <property type="entry name" value="YfgM"/>
</dbReference>
<evidence type="ECO:0000256" key="1">
    <source>
        <dbReference type="ARBA" id="ARBA00004401"/>
    </source>
</evidence>
<dbReference type="GO" id="GO:0005886">
    <property type="term" value="C:plasma membrane"/>
    <property type="evidence" value="ECO:0007669"/>
    <property type="project" value="UniProtKB-SubCell"/>
</dbReference>
<reference evidence="11" key="1">
    <citation type="journal article" date="2020" name="mSystems">
        <title>Genome- and Community-Level Interaction Insights into Carbon Utilization and Element Cycling Functions of Hydrothermarchaeota in Hydrothermal Sediment.</title>
        <authorList>
            <person name="Zhou Z."/>
            <person name="Liu Y."/>
            <person name="Xu W."/>
            <person name="Pan J."/>
            <person name="Luo Z.H."/>
            <person name="Li M."/>
        </authorList>
    </citation>
    <scope>NUCLEOTIDE SEQUENCE [LARGE SCALE GENOMIC DNA]</scope>
    <source>
        <strain evidence="11">HyVt-357</strain>
    </source>
</reference>
<dbReference type="PIRSF" id="PIRSF006170">
    <property type="entry name" value="YfgM"/>
    <property type="match status" value="1"/>
</dbReference>
<keyword evidence="2" id="KW-1003">Cell membrane</keyword>
<comment type="subcellular location">
    <subcellularLocation>
        <location evidence="1">Cell membrane</location>
        <topology evidence="1">Single-pass type II membrane protein</topology>
    </subcellularLocation>
</comment>
<evidence type="ECO:0000256" key="2">
    <source>
        <dbReference type="ARBA" id="ARBA00022475"/>
    </source>
</evidence>
<organism evidence="11">
    <name type="scientific">Marinobacter antarcticus</name>
    <dbReference type="NCBI Taxonomy" id="564117"/>
    <lineage>
        <taxon>Bacteria</taxon>
        <taxon>Pseudomonadati</taxon>
        <taxon>Pseudomonadota</taxon>
        <taxon>Gammaproteobacteria</taxon>
        <taxon>Pseudomonadales</taxon>
        <taxon>Marinobacteraceae</taxon>
        <taxon>Marinobacter</taxon>
    </lineage>
</organism>
<evidence type="ECO:0000256" key="6">
    <source>
        <dbReference type="ARBA" id="ARBA00023186"/>
    </source>
</evidence>
<dbReference type="SUPFAM" id="SSF48452">
    <property type="entry name" value="TPR-like"/>
    <property type="match status" value="1"/>
</dbReference>
<keyword evidence="5 9" id="KW-0472">Membrane</keyword>
<keyword evidence="3 9" id="KW-0812">Transmembrane</keyword>
<dbReference type="Proteomes" id="UP000885748">
    <property type="component" value="Unassembled WGS sequence"/>
</dbReference>
<protein>
    <recommendedName>
        <fullName evidence="8">Ancillary SecYEG translocon subunit</fullName>
    </recommendedName>
</protein>
<evidence type="ECO:0000256" key="5">
    <source>
        <dbReference type="ARBA" id="ARBA00023136"/>
    </source>
</evidence>
<feature type="domain" description="Ancillary SecYEG translocon subunit/Cell division coordinator CpoB TPR" evidence="10">
    <location>
        <begin position="15"/>
        <end position="216"/>
    </location>
</feature>
<dbReference type="EMBL" id="DRGY01000114">
    <property type="protein sequence ID" value="HEA53430.1"/>
    <property type="molecule type" value="Genomic_DNA"/>
</dbReference>
<dbReference type="Pfam" id="PF09976">
    <property type="entry name" value="TPR_21"/>
    <property type="match status" value="1"/>
</dbReference>
<comment type="caution">
    <text evidence="11">The sequence shown here is derived from an EMBL/GenBank/DDBJ whole genome shotgun (WGS) entry which is preliminary data.</text>
</comment>
<name>A0A831W0H3_9GAMM</name>
<evidence type="ECO:0000256" key="4">
    <source>
        <dbReference type="ARBA" id="ARBA00022989"/>
    </source>
</evidence>